<dbReference type="GO" id="GO:0006487">
    <property type="term" value="P:protein N-linked glycosylation"/>
    <property type="evidence" value="ECO:0007669"/>
    <property type="project" value="TreeGrafter"/>
</dbReference>
<proteinExistence type="predicted"/>
<comment type="caution">
    <text evidence="2">The sequence shown here is derived from an EMBL/GenBank/DDBJ whole genome shotgun (WGS) entry which is preliminary data.</text>
</comment>
<organism evidence="2 3">
    <name type="scientific">Candidatus Falkowbacteria bacterium CG10_big_fil_rev_8_21_14_0_10_37_6</name>
    <dbReference type="NCBI Taxonomy" id="1974563"/>
    <lineage>
        <taxon>Bacteria</taxon>
        <taxon>Candidatus Falkowiibacteriota</taxon>
    </lineage>
</organism>
<dbReference type="Pfam" id="PF00535">
    <property type="entry name" value="Glycos_transf_2"/>
    <property type="match status" value="1"/>
</dbReference>
<dbReference type="CDD" id="cd04179">
    <property type="entry name" value="DPM_DPG-synthase_like"/>
    <property type="match status" value="1"/>
</dbReference>
<dbReference type="GO" id="GO:0016740">
    <property type="term" value="F:transferase activity"/>
    <property type="evidence" value="ECO:0007669"/>
    <property type="project" value="UniProtKB-KW"/>
</dbReference>
<protein>
    <submittedName>
        <fullName evidence="2">Glycosyltransferase family 2 protein</fullName>
    </submittedName>
</protein>
<reference evidence="3" key="1">
    <citation type="submission" date="2017-09" db="EMBL/GenBank/DDBJ databases">
        <title>Depth-based differentiation of microbial function through sediment-hosted aquifers and enrichment of novel symbionts in the deep terrestrial subsurface.</title>
        <authorList>
            <person name="Probst A.J."/>
            <person name="Ladd B."/>
            <person name="Jarett J.K."/>
            <person name="Geller-Mcgrath D.E."/>
            <person name="Sieber C.M.K."/>
            <person name="Emerson J.B."/>
            <person name="Anantharaman K."/>
            <person name="Thomas B.C."/>
            <person name="Malmstrom R."/>
            <person name="Stieglmeier M."/>
            <person name="Klingl A."/>
            <person name="Woyke T."/>
            <person name="Ryan C.M."/>
            <person name="Banfield J.F."/>
        </authorList>
    </citation>
    <scope>NUCLEOTIDE SEQUENCE [LARGE SCALE GENOMIC DNA]</scope>
</reference>
<dbReference type="InterPro" id="IPR001173">
    <property type="entry name" value="Glyco_trans_2-like"/>
</dbReference>
<dbReference type="PANTHER" id="PTHR10859">
    <property type="entry name" value="GLYCOSYL TRANSFERASE"/>
    <property type="match status" value="1"/>
</dbReference>
<dbReference type="Proteomes" id="UP000228614">
    <property type="component" value="Unassembled WGS sequence"/>
</dbReference>
<dbReference type="InterPro" id="IPR029044">
    <property type="entry name" value="Nucleotide-diphossugar_trans"/>
</dbReference>
<evidence type="ECO:0000313" key="2">
    <source>
        <dbReference type="EMBL" id="PIR95131.1"/>
    </source>
</evidence>
<evidence type="ECO:0000313" key="3">
    <source>
        <dbReference type="Proteomes" id="UP000228614"/>
    </source>
</evidence>
<dbReference type="AlphaFoldDB" id="A0A2H0V7U4"/>
<accession>A0A2H0V7U4</accession>
<keyword evidence="2" id="KW-0808">Transferase</keyword>
<feature type="domain" description="Glycosyltransferase 2-like" evidence="1">
    <location>
        <begin position="12"/>
        <end position="170"/>
    </location>
</feature>
<evidence type="ECO:0000259" key="1">
    <source>
        <dbReference type="Pfam" id="PF00535"/>
    </source>
</evidence>
<dbReference type="EMBL" id="PFAN01000021">
    <property type="protein sequence ID" value="PIR95131.1"/>
    <property type="molecule type" value="Genomic_DNA"/>
</dbReference>
<sequence>MELRLSEKNIFVVIPAYNEEKNIKNVIESIKNVNDAFKIVVIDDCSSDSTYKIAAAANVSVLRHIINRGQGAALKTGTEYAIMKEADIIVHFDADGQFLASEISDLIKPIVAGEADIVFGSRFLGKSSNMPKLKKNIVMPLVRILQHLFFNIKTTDPQSGFRAFRSDAFTKLNWRNDQMAHCSEILYLSFKNKLKITEVPTTVIYNEFGQKISGSIKIAKDSFLNIFIKH</sequence>
<name>A0A2H0V7U4_9BACT</name>
<dbReference type="PANTHER" id="PTHR10859:SF91">
    <property type="entry name" value="DOLICHYL-PHOSPHATE BETA-GLUCOSYLTRANSFERASE"/>
    <property type="match status" value="1"/>
</dbReference>
<dbReference type="SUPFAM" id="SSF53448">
    <property type="entry name" value="Nucleotide-diphospho-sugar transferases"/>
    <property type="match status" value="1"/>
</dbReference>
<dbReference type="Gene3D" id="3.90.550.10">
    <property type="entry name" value="Spore Coat Polysaccharide Biosynthesis Protein SpsA, Chain A"/>
    <property type="match status" value="1"/>
</dbReference>
<gene>
    <name evidence="2" type="ORF">COT95_00355</name>
</gene>